<reference evidence="2 3" key="1">
    <citation type="journal article" date="2016" name="Mol. Biol. Evol.">
        <title>Comparative Genomics of Early-Diverging Mushroom-Forming Fungi Provides Insights into the Origins of Lignocellulose Decay Capabilities.</title>
        <authorList>
            <person name="Nagy L.G."/>
            <person name="Riley R."/>
            <person name="Tritt A."/>
            <person name="Adam C."/>
            <person name="Daum C."/>
            <person name="Floudas D."/>
            <person name="Sun H."/>
            <person name="Yadav J.S."/>
            <person name="Pangilinan J."/>
            <person name="Larsson K.H."/>
            <person name="Matsuura K."/>
            <person name="Barry K."/>
            <person name="Labutti K."/>
            <person name="Kuo R."/>
            <person name="Ohm R.A."/>
            <person name="Bhattacharya S.S."/>
            <person name="Shirouzu T."/>
            <person name="Yoshinaga Y."/>
            <person name="Martin F.M."/>
            <person name="Grigoriev I.V."/>
            <person name="Hibbett D.S."/>
        </authorList>
    </citation>
    <scope>NUCLEOTIDE SEQUENCE [LARGE SCALE GENOMIC DNA]</scope>
    <source>
        <strain evidence="2 3">HHB14362 ss-1</strain>
    </source>
</reference>
<dbReference type="AlphaFoldDB" id="A0A165UGL9"/>
<evidence type="ECO:0000313" key="2">
    <source>
        <dbReference type="EMBL" id="KZT28127.1"/>
    </source>
</evidence>
<name>A0A165UGL9_9AGAM</name>
<protein>
    <submittedName>
        <fullName evidence="2">Uncharacterized protein</fullName>
    </submittedName>
</protein>
<feature type="region of interest" description="Disordered" evidence="1">
    <location>
        <begin position="466"/>
        <end position="508"/>
    </location>
</feature>
<dbReference type="InParanoid" id="A0A165UGL9"/>
<organism evidence="2 3">
    <name type="scientific">Neolentinus lepideus HHB14362 ss-1</name>
    <dbReference type="NCBI Taxonomy" id="1314782"/>
    <lineage>
        <taxon>Eukaryota</taxon>
        <taxon>Fungi</taxon>
        <taxon>Dikarya</taxon>
        <taxon>Basidiomycota</taxon>
        <taxon>Agaricomycotina</taxon>
        <taxon>Agaricomycetes</taxon>
        <taxon>Gloeophyllales</taxon>
        <taxon>Gloeophyllaceae</taxon>
        <taxon>Neolentinus</taxon>
    </lineage>
</organism>
<dbReference type="OrthoDB" id="2536714at2759"/>
<feature type="region of interest" description="Disordered" evidence="1">
    <location>
        <begin position="351"/>
        <end position="370"/>
    </location>
</feature>
<evidence type="ECO:0000313" key="3">
    <source>
        <dbReference type="Proteomes" id="UP000076761"/>
    </source>
</evidence>
<feature type="compositionally biased region" description="Basic residues" evidence="1">
    <location>
        <begin position="291"/>
        <end position="304"/>
    </location>
</feature>
<feature type="region of interest" description="Disordered" evidence="1">
    <location>
        <begin position="1"/>
        <end position="58"/>
    </location>
</feature>
<evidence type="ECO:0000256" key="1">
    <source>
        <dbReference type="SAM" id="MobiDB-lite"/>
    </source>
</evidence>
<feature type="region of interest" description="Disordered" evidence="1">
    <location>
        <begin position="110"/>
        <end position="183"/>
    </location>
</feature>
<proteinExistence type="predicted"/>
<sequence>MPSSSESAQQPQLNSSSALMPPSSTVPQHRLSRSTSARYPSELARNPRARVPLQTRTDTYERLEDLLREAGYKETRVFTPEADEEGKAGGLGTSGVGAVVSFITGLMRAGKEEGNSSRGLGAGNDSTATQPAPPTRSPSSIASMDASTSRTSSKSEHIDIASPNRNQNRSSRPPPNPSSGAYHQLDHLHRELPHPRAAARSKPATARSQPLPPSRARAYLRHMASAPNIPQRRSATVNPCGPSSLGVGDMSQPPLPPTWLEAVAKAVLGSGVPGIHPGRPGTSDLAISSLRRTHSHRAKSKRSHSALSDRTNRAQLVPPTIILTRSHSSTAPVVSTTQVFCQSAPASRCPSRAGSIKSVRRGQRSIKRPRDAVKDRLPSLASTHVEGDALSLFLEGGHRGTKALDLEFDESSDEEGEIDLARLLVPPKRQNSIKSLRRHLRRAESISRLREVHLAASSWEEEEGGFDWRARDGNGEEDEWNVGTFDRTGTKRRRGIPNGWAQWTSSRA</sequence>
<dbReference type="EMBL" id="KV425559">
    <property type="protein sequence ID" value="KZT28127.1"/>
    <property type="molecule type" value="Genomic_DNA"/>
</dbReference>
<feature type="compositionally biased region" description="Basic residues" evidence="1">
    <location>
        <begin position="358"/>
        <end position="367"/>
    </location>
</feature>
<keyword evidence="3" id="KW-1185">Reference proteome</keyword>
<feature type="compositionally biased region" description="Polar residues" evidence="1">
    <location>
        <begin position="137"/>
        <end position="152"/>
    </location>
</feature>
<dbReference type="Proteomes" id="UP000076761">
    <property type="component" value="Unassembled WGS sequence"/>
</dbReference>
<feature type="compositionally biased region" description="Polar residues" evidence="1">
    <location>
        <begin position="1"/>
        <end position="38"/>
    </location>
</feature>
<feature type="region of interest" description="Disordered" evidence="1">
    <location>
        <begin position="291"/>
        <end position="313"/>
    </location>
</feature>
<feature type="region of interest" description="Disordered" evidence="1">
    <location>
        <begin position="226"/>
        <end position="253"/>
    </location>
</feature>
<gene>
    <name evidence="2" type="ORF">NEOLEDRAFT_1176277</name>
</gene>
<accession>A0A165UGL9</accession>
<feature type="compositionally biased region" description="Low complexity" evidence="1">
    <location>
        <begin position="162"/>
        <end position="171"/>
    </location>
</feature>
<dbReference type="STRING" id="1314782.A0A165UGL9"/>